<dbReference type="InterPro" id="IPR001466">
    <property type="entry name" value="Beta-lactam-related"/>
</dbReference>
<dbReference type="PANTHER" id="PTHR46825:SF9">
    <property type="entry name" value="BETA-LACTAMASE-RELATED DOMAIN-CONTAINING PROTEIN"/>
    <property type="match status" value="1"/>
</dbReference>
<evidence type="ECO:0000313" key="4">
    <source>
        <dbReference type="Proteomes" id="UP001203607"/>
    </source>
</evidence>
<feature type="domain" description="Beta-lactamase-related" evidence="2">
    <location>
        <begin position="47"/>
        <end position="349"/>
    </location>
</feature>
<organism evidence="3 4">
    <name type="scientific">Flagellimonas spongiicola</name>
    <dbReference type="NCBI Taxonomy" id="2942208"/>
    <lineage>
        <taxon>Bacteria</taxon>
        <taxon>Pseudomonadati</taxon>
        <taxon>Bacteroidota</taxon>
        <taxon>Flavobacteriia</taxon>
        <taxon>Flavobacteriales</taxon>
        <taxon>Flavobacteriaceae</taxon>
        <taxon>Flagellimonas</taxon>
    </lineage>
</organism>
<evidence type="ECO:0000313" key="3">
    <source>
        <dbReference type="EMBL" id="MCL6274548.1"/>
    </source>
</evidence>
<gene>
    <name evidence="3" type="ORF">M3P19_11040</name>
</gene>
<dbReference type="PANTHER" id="PTHR46825">
    <property type="entry name" value="D-ALANYL-D-ALANINE-CARBOXYPEPTIDASE/ENDOPEPTIDASE AMPH"/>
    <property type="match status" value="1"/>
</dbReference>
<keyword evidence="4" id="KW-1185">Reference proteome</keyword>
<dbReference type="Pfam" id="PF00144">
    <property type="entry name" value="Beta-lactamase"/>
    <property type="match status" value="1"/>
</dbReference>
<dbReference type="Gene3D" id="3.40.710.10">
    <property type="entry name" value="DD-peptidase/beta-lactamase superfamily"/>
    <property type="match status" value="1"/>
</dbReference>
<dbReference type="EMBL" id="JAMFMA010000002">
    <property type="protein sequence ID" value="MCL6274548.1"/>
    <property type="molecule type" value="Genomic_DNA"/>
</dbReference>
<feature type="signal peptide" evidence="1">
    <location>
        <begin position="1"/>
        <end position="22"/>
    </location>
</feature>
<dbReference type="SUPFAM" id="SSF56601">
    <property type="entry name" value="beta-lactamase/transpeptidase-like"/>
    <property type="match status" value="1"/>
</dbReference>
<comment type="caution">
    <text evidence="3">The sequence shown here is derived from an EMBL/GenBank/DDBJ whole genome shotgun (WGS) entry which is preliminary data.</text>
</comment>
<feature type="chain" id="PRO_5047174979" evidence="1">
    <location>
        <begin position="23"/>
        <end position="465"/>
    </location>
</feature>
<sequence length="465" mass="51577">MYLSKSIVLILLLTCFSWSGHAQVDFENSIRESFATFETQLVQSCNSGTTPAVQVSIRYKNGTYHKTLGYANHSERIKASTKTLFRNASTGKVFLAFAALKLGQQGKLDLDTGIASYLKGLHPRIGALTTRQLLTHTAGLKDDSDNYGPTGRSRQIEMLKKYGASAFIGDPDLVFSYSNNGYDMAGAIIEAITGLNFNEAMQQLVFQPLQMNSTFYGVANLKDHQLAYGHSGSNHNFNTSKSIADNANGRASGMAFTTAVDLNKFLFWLNQEHPEKKSNDLRKQLLQIYADKQMTGEYWAYGYGLFHSEYCKNKAIWHSGGLPGYNAAFLSVPESEFSIVVLANGSEFNQWEVITNAVKTILKSDCTPVKSPTSKLTEFTETEANDLVGTYSQGIGAVFKISKSNKQLVLSVSGDQSHPIRKNSNGDIVVLEGGKPIRKYTVFKNRMGQVRFLHHWVRAYPKLKN</sequence>
<dbReference type="RefSeq" id="WP_249657725.1">
    <property type="nucleotide sequence ID" value="NZ_JAMFMA010000002.1"/>
</dbReference>
<name>A0ABT0PT40_9FLAO</name>
<evidence type="ECO:0000259" key="2">
    <source>
        <dbReference type="Pfam" id="PF00144"/>
    </source>
</evidence>
<evidence type="ECO:0000256" key="1">
    <source>
        <dbReference type="SAM" id="SignalP"/>
    </source>
</evidence>
<accession>A0ABT0PT40</accession>
<dbReference type="InterPro" id="IPR012338">
    <property type="entry name" value="Beta-lactam/transpept-like"/>
</dbReference>
<keyword evidence="1" id="KW-0732">Signal</keyword>
<dbReference type="InterPro" id="IPR050491">
    <property type="entry name" value="AmpC-like"/>
</dbReference>
<dbReference type="Proteomes" id="UP001203607">
    <property type="component" value="Unassembled WGS sequence"/>
</dbReference>
<reference evidence="3 4" key="1">
    <citation type="submission" date="2022-05" db="EMBL/GenBank/DDBJ databases">
        <authorList>
            <person name="Park J.-S."/>
        </authorList>
    </citation>
    <scope>NUCLEOTIDE SEQUENCE [LARGE SCALE GENOMIC DNA]</scope>
    <source>
        <strain evidence="3 4">2012CJ35-5</strain>
    </source>
</reference>
<proteinExistence type="predicted"/>
<protein>
    <submittedName>
        <fullName evidence="3">Beta-lactamase family protein</fullName>
    </submittedName>
</protein>